<dbReference type="AlphaFoldDB" id="A0A6C2U5Z7"/>
<gene>
    <name evidence="5" type="ORF">PDESU_04023</name>
</gene>
<dbReference type="PANTHER" id="PTHR42693">
    <property type="entry name" value="ARYLSULFATASE FAMILY MEMBER"/>
    <property type="match status" value="1"/>
</dbReference>
<organism evidence="5 6">
    <name type="scientific">Pontiella desulfatans</name>
    <dbReference type="NCBI Taxonomy" id="2750659"/>
    <lineage>
        <taxon>Bacteria</taxon>
        <taxon>Pseudomonadati</taxon>
        <taxon>Kiritimatiellota</taxon>
        <taxon>Kiritimatiellia</taxon>
        <taxon>Kiritimatiellales</taxon>
        <taxon>Pontiellaceae</taxon>
        <taxon>Pontiella</taxon>
    </lineage>
</organism>
<keyword evidence="2" id="KW-0378">Hydrolase</keyword>
<evidence type="ECO:0000313" key="6">
    <source>
        <dbReference type="Proteomes" id="UP000366872"/>
    </source>
</evidence>
<dbReference type="InterPro" id="IPR000917">
    <property type="entry name" value="Sulfatase_N"/>
</dbReference>
<name>A0A6C2U5Z7_PONDE</name>
<proteinExistence type="inferred from homology"/>
<dbReference type="InterPro" id="IPR050738">
    <property type="entry name" value="Sulfatase"/>
</dbReference>
<feature type="signal peptide" evidence="3">
    <location>
        <begin position="1"/>
        <end position="22"/>
    </location>
</feature>
<dbReference type="Gene3D" id="3.40.720.10">
    <property type="entry name" value="Alkaline Phosphatase, subunit A"/>
    <property type="match status" value="1"/>
</dbReference>
<evidence type="ECO:0000259" key="4">
    <source>
        <dbReference type="Pfam" id="PF00884"/>
    </source>
</evidence>
<feature type="domain" description="Sulfatase N-terminal" evidence="4">
    <location>
        <begin position="25"/>
        <end position="116"/>
    </location>
</feature>
<comment type="similarity">
    <text evidence="1">Belongs to the sulfatase family.</text>
</comment>
<evidence type="ECO:0000256" key="1">
    <source>
        <dbReference type="ARBA" id="ARBA00008779"/>
    </source>
</evidence>
<dbReference type="InterPro" id="IPR017850">
    <property type="entry name" value="Alkaline_phosphatase_core_sf"/>
</dbReference>
<dbReference type="Proteomes" id="UP000366872">
    <property type="component" value="Unassembled WGS sequence"/>
</dbReference>
<dbReference type="PANTHER" id="PTHR42693:SF53">
    <property type="entry name" value="ENDO-4-O-SULFATASE"/>
    <property type="match status" value="1"/>
</dbReference>
<evidence type="ECO:0000313" key="5">
    <source>
        <dbReference type="EMBL" id="VGO15440.1"/>
    </source>
</evidence>
<feature type="chain" id="PRO_5025512758" evidence="3">
    <location>
        <begin position="23"/>
        <end position="139"/>
    </location>
</feature>
<accession>A0A6C2U5Z7</accession>
<dbReference type="SUPFAM" id="SSF53649">
    <property type="entry name" value="Alkaline phosphatase-like"/>
    <property type="match status" value="1"/>
</dbReference>
<dbReference type="GO" id="GO:0004065">
    <property type="term" value="F:arylsulfatase activity"/>
    <property type="evidence" value="ECO:0007669"/>
    <property type="project" value="TreeGrafter"/>
</dbReference>
<protein>
    <submittedName>
        <fullName evidence="5">Arylsulfatase</fullName>
    </submittedName>
</protein>
<keyword evidence="6" id="KW-1185">Reference proteome</keyword>
<dbReference type="EMBL" id="CAAHFG010000002">
    <property type="protein sequence ID" value="VGO15440.1"/>
    <property type="molecule type" value="Genomic_DNA"/>
</dbReference>
<dbReference type="Pfam" id="PF00884">
    <property type="entry name" value="Sulfatase"/>
    <property type="match status" value="1"/>
</dbReference>
<sequence>MNSALKQLCAILGLLLPAFTQGAVPNIVLIVVDDLGYADLSCTGLANDVHTPNIDRLAARGVRFDSAYATAPICNASRISIMTGAYQQRQGQYWYGGPGLHDPQFTTIAEALKKRGMPPAMSASFIMETVTSRVVVDFP</sequence>
<reference evidence="5 6" key="1">
    <citation type="submission" date="2019-04" db="EMBL/GenBank/DDBJ databases">
        <authorList>
            <person name="Van Vliet M D."/>
        </authorList>
    </citation>
    <scope>NUCLEOTIDE SEQUENCE [LARGE SCALE GENOMIC DNA]</scope>
    <source>
        <strain evidence="5 6">F1</strain>
    </source>
</reference>
<evidence type="ECO:0000256" key="2">
    <source>
        <dbReference type="ARBA" id="ARBA00022801"/>
    </source>
</evidence>
<evidence type="ECO:0000256" key="3">
    <source>
        <dbReference type="SAM" id="SignalP"/>
    </source>
</evidence>
<keyword evidence="3" id="KW-0732">Signal</keyword>